<comment type="caution">
    <text evidence="5">The sequence shown here is derived from an EMBL/GenBank/DDBJ whole genome shotgun (WGS) entry which is preliminary data.</text>
</comment>
<accession>A0A0A2MS58</accession>
<keyword evidence="6" id="KW-1185">Reference proteome</keyword>
<dbReference type="STRING" id="1121898.GCA_000422725_01145"/>
<dbReference type="eggNOG" id="COG0524">
    <property type="taxonomic scope" value="Bacteria"/>
</dbReference>
<dbReference type="EMBL" id="JRLY01000001">
    <property type="protein sequence ID" value="KGO95149.1"/>
    <property type="molecule type" value="Genomic_DNA"/>
</dbReference>
<gene>
    <name evidence="5" type="ORF">Q766_03380</name>
</gene>
<dbReference type="OrthoDB" id="9813569at2"/>
<proteinExistence type="inferred from homology"/>
<dbReference type="Pfam" id="PF00294">
    <property type="entry name" value="PfkB"/>
    <property type="match status" value="1"/>
</dbReference>
<organism evidence="5 6">
    <name type="scientific">Flavobacterium subsaxonicum WB 4.1-42 = DSM 21790</name>
    <dbReference type="NCBI Taxonomy" id="1121898"/>
    <lineage>
        <taxon>Bacteria</taxon>
        <taxon>Pseudomonadati</taxon>
        <taxon>Bacteroidota</taxon>
        <taxon>Flavobacteriia</taxon>
        <taxon>Flavobacteriales</taxon>
        <taxon>Flavobacteriaceae</taxon>
        <taxon>Flavobacterium</taxon>
    </lineage>
</organism>
<dbReference type="PANTHER" id="PTHR43320">
    <property type="entry name" value="SUGAR KINASE"/>
    <property type="match status" value="1"/>
</dbReference>
<evidence type="ECO:0000313" key="6">
    <source>
        <dbReference type="Proteomes" id="UP000030111"/>
    </source>
</evidence>
<reference evidence="5 6" key="1">
    <citation type="submission" date="2013-09" db="EMBL/GenBank/DDBJ databases">
        <authorList>
            <person name="Zeng Z."/>
            <person name="Chen C."/>
        </authorList>
    </citation>
    <scope>NUCLEOTIDE SEQUENCE [LARGE SCALE GENOMIC DNA]</scope>
    <source>
        <strain evidence="5 6">WB 4.1-42</strain>
    </source>
</reference>
<keyword evidence="3" id="KW-0418">Kinase</keyword>
<dbReference type="GO" id="GO:0016301">
    <property type="term" value="F:kinase activity"/>
    <property type="evidence" value="ECO:0007669"/>
    <property type="project" value="UniProtKB-KW"/>
</dbReference>
<dbReference type="InterPro" id="IPR011611">
    <property type="entry name" value="PfkB_dom"/>
</dbReference>
<dbReference type="AlphaFoldDB" id="A0A0A2MS58"/>
<dbReference type="SUPFAM" id="SSF53613">
    <property type="entry name" value="Ribokinase-like"/>
    <property type="match status" value="1"/>
</dbReference>
<dbReference type="InterPro" id="IPR052700">
    <property type="entry name" value="Carb_kinase_PfkB-like"/>
</dbReference>
<dbReference type="Proteomes" id="UP000030111">
    <property type="component" value="Unassembled WGS sequence"/>
</dbReference>
<evidence type="ECO:0000259" key="4">
    <source>
        <dbReference type="Pfam" id="PF00294"/>
    </source>
</evidence>
<dbReference type="InterPro" id="IPR029056">
    <property type="entry name" value="Ribokinase-like"/>
</dbReference>
<evidence type="ECO:0000256" key="3">
    <source>
        <dbReference type="ARBA" id="ARBA00022777"/>
    </source>
</evidence>
<sequence length="329" mass="36410">MYYNSTTGKVVTFGEVFLMVAPIELLKIQQSETLCFTFKGPEMAVAASLSNFGIEVAHVSSVSHDILGEAAIAFIRRYGIDTKYVNANNYPLGFYVVESGIGIRPSKIANTKFKTAFEGMNPNYIDWDKAFTKCATFYWSLSSVASDGVLQTLNKALEKANQLNIDVIVDASLENSIRHPYLPYNSNAIKDLVKQSTIFIGGSKEINLMLDTKFLDDTDGFIGACKALNELYPNVLKFFDKVNDGQYCYSRGWTGKQYIETAKIALGNVMESQGTSEAFAAGIIYALRYYNYEHSLNFANAAFAIKHTIVGDFNVSTVAEVVEVLQVSK</sequence>
<comment type="similarity">
    <text evidence="1">Belongs to the carbohydrate kinase PfkB family.</text>
</comment>
<evidence type="ECO:0000256" key="2">
    <source>
        <dbReference type="ARBA" id="ARBA00022679"/>
    </source>
</evidence>
<dbReference type="PANTHER" id="PTHR43320:SF2">
    <property type="entry name" value="2-DEHYDRO-3-DEOXYGLUCONOKINASE_2-DEHYDRO-3-DEOXYGALACTONOKINASE"/>
    <property type="match status" value="1"/>
</dbReference>
<feature type="domain" description="Carbohydrate kinase PfkB" evidence="4">
    <location>
        <begin position="9"/>
        <end position="305"/>
    </location>
</feature>
<evidence type="ECO:0000256" key="1">
    <source>
        <dbReference type="ARBA" id="ARBA00010688"/>
    </source>
</evidence>
<protein>
    <recommendedName>
        <fullName evidence="4">Carbohydrate kinase PfkB domain-containing protein</fullName>
    </recommendedName>
</protein>
<evidence type="ECO:0000313" key="5">
    <source>
        <dbReference type="EMBL" id="KGO95149.1"/>
    </source>
</evidence>
<dbReference type="RefSeq" id="WP_026992527.1">
    <property type="nucleotide sequence ID" value="NZ_JRLY01000001.1"/>
</dbReference>
<dbReference type="Gene3D" id="3.40.1190.20">
    <property type="match status" value="1"/>
</dbReference>
<keyword evidence="2" id="KW-0808">Transferase</keyword>
<name>A0A0A2MS58_9FLAO</name>